<dbReference type="SUPFAM" id="SSF53850">
    <property type="entry name" value="Periplasmic binding protein-like II"/>
    <property type="match status" value="1"/>
</dbReference>
<dbReference type="FunFam" id="1.10.10.10:FF:000001">
    <property type="entry name" value="LysR family transcriptional regulator"/>
    <property type="match status" value="1"/>
</dbReference>
<dbReference type="InterPro" id="IPR000847">
    <property type="entry name" value="LysR_HTH_N"/>
</dbReference>
<keyword evidence="7" id="KW-1185">Reference proteome</keyword>
<sequence length="293" mass="32550">MAELNFHHLRYFHVVAHDGNLTRAAQRLNVSQSAVSTQIRQLEDRLGQQLFERRGRSLVLTEAGHITLDHADAIFATGEELLSTLGERAGGRRTVLRVGSLATLSRNFQIRFLRPLLGRDDVEVVVRSGTLRDLLLNLETHQLDVVLSNISPPRDTATRWISHALAEQPISLIGKPDRVRPGSDLKELIETEPLILPTVESSLRSGVDALFDRLDLRPRIAAEVDDMAMIRLLAREGAGLAVVPPIVVKDELENGRLVEAAQLHGLTETFFAVTTSRRFPNPLLRDLIKTSGN</sequence>
<dbReference type="Pfam" id="PF03466">
    <property type="entry name" value="LysR_substrate"/>
    <property type="match status" value="1"/>
</dbReference>
<dbReference type="Gene3D" id="3.40.190.10">
    <property type="entry name" value="Periplasmic binding protein-like II"/>
    <property type="match status" value="2"/>
</dbReference>
<dbReference type="InterPro" id="IPR036390">
    <property type="entry name" value="WH_DNA-bd_sf"/>
</dbReference>
<dbReference type="InterPro" id="IPR036388">
    <property type="entry name" value="WH-like_DNA-bd_sf"/>
</dbReference>
<dbReference type="SUPFAM" id="SSF46785">
    <property type="entry name" value="Winged helix' DNA-binding domain"/>
    <property type="match status" value="1"/>
</dbReference>
<dbReference type="GO" id="GO:0003700">
    <property type="term" value="F:DNA-binding transcription factor activity"/>
    <property type="evidence" value="ECO:0007669"/>
    <property type="project" value="InterPro"/>
</dbReference>
<name>A0A437QMX4_9PROT</name>
<dbReference type="PROSITE" id="PS50931">
    <property type="entry name" value="HTH_LYSR"/>
    <property type="match status" value="1"/>
</dbReference>
<dbReference type="Proteomes" id="UP000287447">
    <property type="component" value="Unassembled WGS sequence"/>
</dbReference>
<reference evidence="7" key="1">
    <citation type="submission" date="2019-01" db="EMBL/GenBank/DDBJ databases">
        <title>Gri0909 isolated from a small marine red alga.</title>
        <authorList>
            <person name="Kim J."/>
            <person name="Jeong S.E."/>
            <person name="Jeon C.O."/>
        </authorList>
    </citation>
    <scope>NUCLEOTIDE SEQUENCE [LARGE SCALE GENOMIC DNA]</scope>
    <source>
        <strain evidence="7">Gri0909</strain>
    </source>
</reference>
<dbReference type="RefSeq" id="WP_127765247.1">
    <property type="nucleotide sequence ID" value="NZ_SADE01000002.1"/>
</dbReference>
<evidence type="ECO:0000256" key="3">
    <source>
        <dbReference type="ARBA" id="ARBA00023125"/>
    </source>
</evidence>
<comment type="caution">
    <text evidence="6">The sequence shown here is derived from an EMBL/GenBank/DDBJ whole genome shotgun (WGS) entry which is preliminary data.</text>
</comment>
<keyword evidence="2" id="KW-0805">Transcription regulation</keyword>
<organism evidence="6 7">
    <name type="scientific">Hwanghaeella grinnelliae</name>
    <dbReference type="NCBI Taxonomy" id="2500179"/>
    <lineage>
        <taxon>Bacteria</taxon>
        <taxon>Pseudomonadati</taxon>
        <taxon>Pseudomonadota</taxon>
        <taxon>Alphaproteobacteria</taxon>
        <taxon>Rhodospirillales</taxon>
        <taxon>Rhodospirillaceae</taxon>
        <taxon>Hwanghaeella</taxon>
    </lineage>
</organism>
<evidence type="ECO:0000256" key="4">
    <source>
        <dbReference type="ARBA" id="ARBA00023163"/>
    </source>
</evidence>
<keyword evidence="3" id="KW-0238">DNA-binding</keyword>
<dbReference type="PRINTS" id="PR00039">
    <property type="entry name" value="HTHLYSR"/>
</dbReference>
<comment type="similarity">
    <text evidence="1">Belongs to the LysR transcriptional regulatory family.</text>
</comment>
<dbReference type="GO" id="GO:0000976">
    <property type="term" value="F:transcription cis-regulatory region binding"/>
    <property type="evidence" value="ECO:0007669"/>
    <property type="project" value="TreeGrafter"/>
</dbReference>
<evidence type="ECO:0000313" key="7">
    <source>
        <dbReference type="Proteomes" id="UP000287447"/>
    </source>
</evidence>
<gene>
    <name evidence="6" type="ORF">EOI86_10905</name>
</gene>
<dbReference type="AlphaFoldDB" id="A0A437QMX4"/>
<dbReference type="EMBL" id="SADE01000002">
    <property type="protein sequence ID" value="RVU35770.1"/>
    <property type="molecule type" value="Genomic_DNA"/>
</dbReference>
<dbReference type="Pfam" id="PF00126">
    <property type="entry name" value="HTH_1"/>
    <property type="match status" value="1"/>
</dbReference>
<evidence type="ECO:0000313" key="6">
    <source>
        <dbReference type="EMBL" id="RVU35770.1"/>
    </source>
</evidence>
<proteinExistence type="inferred from homology"/>
<evidence type="ECO:0000256" key="2">
    <source>
        <dbReference type="ARBA" id="ARBA00023015"/>
    </source>
</evidence>
<keyword evidence="4" id="KW-0804">Transcription</keyword>
<evidence type="ECO:0000256" key="1">
    <source>
        <dbReference type="ARBA" id="ARBA00009437"/>
    </source>
</evidence>
<evidence type="ECO:0000259" key="5">
    <source>
        <dbReference type="PROSITE" id="PS50931"/>
    </source>
</evidence>
<dbReference type="PANTHER" id="PTHR30126:SF98">
    <property type="entry name" value="HTH-TYPE TRANSCRIPTIONAL ACTIVATOR BAUR"/>
    <property type="match status" value="1"/>
</dbReference>
<accession>A0A437QMX4</accession>
<feature type="domain" description="HTH lysR-type" evidence="5">
    <location>
        <begin position="4"/>
        <end position="61"/>
    </location>
</feature>
<protein>
    <submittedName>
        <fullName evidence="6">LysR family transcriptional regulator</fullName>
    </submittedName>
</protein>
<dbReference type="OrthoDB" id="155872at2"/>
<dbReference type="InterPro" id="IPR005119">
    <property type="entry name" value="LysR_subst-bd"/>
</dbReference>
<dbReference type="PANTHER" id="PTHR30126">
    <property type="entry name" value="HTH-TYPE TRANSCRIPTIONAL REGULATOR"/>
    <property type="match status" value="1"/>
</dbReference>
<dbReference type="Gene3D" id="1.10.10.10">
    <property type="entry name" value="Winged helix-like DNA-binding domain superfamily/Winged helix DNA-binding domain"/>
    <property type="match status" value="1"/>
</dbReference>